<gene>
    <name evidence="22" type="primary">coxB</name>
    <name evidence="22" type="ORF">ENO59_11300</name>
</gene>
<evidence type="ECO:0000256" key="16">
    <source>
        <dbReference type="RuleBase" id="RU000456"/>
    </source>
</evidence>
<evidence type="ECO:0000256" key="9">
    <source>
        <dbReference type="ARBA" id="ARBA00022982"/>
    </source>
</evidence>
<dbReference type="EMBL" id="DSGB01000006">
    <property type="protein sequence ID" value="HER97071.1"/>
    <property type="molecule type" value="Genomic_DNA"/>
</dbReference>
<evidence type="ECO:0000256" key="13">
    <source>
        <dbReference type="ARBA" id="ARBA00023136"/>
    </source>
</evidence>
<dbReference type="PROSITE" id="PS50857">
    <property type="entry name" value="COX2_CUA"/>
    <property type="match status" value="1"/>
</dbReference>
<evidence type="ECO:0000256" key="15">
    <source>
        <dbReference type="PROSITE-ProRule" id="PRU00433"/>
    </source>
</evidence>
<feature type="transmembrane region" description="Helical" evidence="18">
    <location>
        <begin position="31"/>
        <end position="53"/>
    </location>
</feature>
<dbReference type="PROSITE" id="PS50999">
    <property type="entry name" value="COX2_TM"/>
    <property type="match status" value="1"/>
</dbReference>
<dbReference type="GO" id="GO:0005507">
    <property type="term" value="F:copper ion binding"/>
    <property type="evidence" value="ECO:0007669"/>
    <property type="project" value="InterPro"/>
</dbReference>
<keyword evidence="12 17" id="KW-0186">Copper</keyword>
<evidence type="ECO:0000313" key="22">
    <source>
        <dbReference type="EMBL" id="HER97071.1"/>
    </source>
</evidence>
<feature type="domain" description="Cytochrome c" evidence="21">
    <location>
        <begin position="221"/>
        <end position="316"/>
    </location>
</feature>
<dbReference type="PRINTS" id="PR01166">
    <property type="entry name" value="CYCOXIDASEII"/>
</dbReference>
<feature type="domain" description="Cytochrome oxidase subunit II transmembrane region profile" evidence="20">
    <location>
        <begin position="5"/>
        <end position="101"/>
    </location>
</feature>
<comment type="similarity">
    <text evidence="2 16">Belongs to the cytochrome c oxidase subunit 2 family.</text>
</comment>
<dbReference type="InterPro" id="IPR009056">
    <property type="entry name" value="Cyt_c-like_dom"/>
</dbReference>
<dbReference type="EC" id="7.1.1.9" evidence="17"/>
<protein>
    <recommendedName>
        <fullName evidence="17">Cytochrome c oxidase subunit 2</fullName>
        <ecNumber evidence="17">7.1.1.9</ecNumber>
    </recommendedName>
</protein>
<evidence type="ECO:0000256" key="7">
    <source>
        <dbReference type="ARBA" id="ARBA00022723"/>
    </source>
</evidence>
<evidence type="ECO:0000259" key="20">
    <source>
        <dbReference type="PROSITE" id="PS50999"/>
    </source>
</evidence>
<evidence type="ECO:0000256" key="5">
    <source>
        <dbReference type="ARBA" id="ARBA00022660"/>
    </source>
</evidence>
<dbReference type="GO" id="GO:0004129">
    <property type="term" value="F:cytochrome-c oxidase activity"/>
    <property type="evidence" value="ECO:0007669"/>
    <property type="project" value="UniProtKB-EC"/>
</dbReference>
<evidence type="ECO:0000256" key="17">
    <source>
        <dbReference type="RuleBase" id="RU004024"/>
    </source>
</evidence>
<proteinExistence type="inferred from homology"/>
<dbReference type="Gene3D" id="2.60.40.420">
    <property type="entry name" value="Cupredoxins - blue copper proteins"/>
    <property type="match status" value="1"/>
</dbReference>
<dbReference type="InterPro" id="IPR036909">
    <property type="entry name" value="Cyt_c-like_dom_sf"/>
</dbReference>
<dbReference type="GO" id="GO:0005886">
    <property type="term" value="C:plasma membrane"/>
    <property type="evidence" value="ECO:0007669"/>
    <property type="project" value="UniProtKB-SubCell"/>
</dbReference>
<dbReference type="SUPFAM" id="SSF46626">
    <property type="entry name" value="Cytochrome c"/>
    <property type="match status" value="1"/>
</dbReference>
<dbReference type="PROSITE" id="PS00078">
    <property type="entry name" value="COX2"/>
    <property type="match status" value="1"/>
</dbReference>
<comment type="function">
    <text evidence="14 17">Subunits I and II form the functional core of the enzyme complex. Electrons originating in cytochrome c are transferred via heme a and Cu(A) to the binuclear center formed by heme a3 and Cu(B).</text>
</comment>
<dbReference type="PANTHER" id="PTHR22888">
    <property type="entry name" value="CYTOCHROME C OXIDASE, SUBUNIT II"/>
    <property type="match status" value="1"/>
</dbReference>
<comment type="caution">
    <text evidence="22">The sequence shown here is derived from an EMBL/GenBank/DDBJ whole genome shotgun (WGS) entry which is preliminary data.</text>
</comment>
<dbReference type="Gene3D" id="1.10.760.10">
    <property type="entry name" value="Cytochrome c-like domain"/>
    <property type="match status" value="1"/>
</dbReference>
<reference evidence="22" key="1">
    <citation type="journal article" date="2020" name="mSystems">
        <title>Genome- and Community-Level Interaction Insights into Carbon Utilization and Element Cycling Functions of Hydrothermarchaeota in Hydrothermal Sediment.</title>
        <authorList>
            <person name="Zhou Z."/>
            <person name="Liu Y."/>
            <person name="Xu W."/>
            <person name="Pan J."/>
            <person name="Luo Z.H."/>
            <person name="Li M."/>
        </authorList>
    </citation>
    <scope>NUCLEOTIDE SEQUENCE [LARGE SCALE GENOMIC DNA]</scope>
    <source>
        <strain evidence="22">SpSt-143</strain>
    </source>
</reference>
<evidence type="ECO:0000256" key="6">
    <source>
        <dbReference type="ARBA" id="ARBA00022692"/>
    </source>
</evidence>
<dbReference type="Pfam" id="PF02790">
    <property type="entry name" value="COX2_TM"/>
    <property type="match status" value="1"/>
</dbReference>
<feature type="domain" description="Cytochrome oxidase subunit II copper A binding" evidence="19">
    <location>
        <begin position="102"/>
        <end position="213"/>
    </location>
</feature>
<dbReference type="CDD" id="cd13915">
    <property type="entry name" value="CuRO_HCO_II_like_2"/>
    <property type="match status" value="1"/>
</dbReference>
<keyword evidence="5 16" id="KW-0679">Respiratory chain</keyword>
<dbReference type="SUPFAM" id="SSF49503">
    <property type="entry name" value="Cupredoxins"/>
    <property type="match status" value="1"/>
</dbReference>
<keyword evidence="22" id="KW-0560">Oxidoreductase</keyword>
<dbReference type="NCBIfam" id="TIGR02866">
    <property type="entry name" value="CoxB"/>
    <property type="match status" value="1"/>
</dbReference>
<dbReference type="Gene3D" id="1.10.287.90">
    <property type="match status" value="1"/>
</dbReference>
<feature type="transmembrane region" description="Helical" evidence="18">
    <location>
        <begin position="73"/>
        <end position="95"/>
    </location>
</feature>
<evidence type="ECO:0000256" key="14">
    <source>
        <dbReference type="ARBA" id="ARBA00024688"/>
    </source>
</evidence>
<dbReference type="InterPro" id="IPR001505">
    <property type="entry name" value="Copper_CuA"/>
</dbReference>
<dbReference type="GO" id="GO:0016491">
    <property type="term" value="F:oxidoreductase activity"/>
    <property type="evidence" value="ECO:0007669"/>
    <property type="project" value="UniProtKB-KW"/>
</dbReference>
<dbReference type="InterPro" id="IPR036257">
    <property type="entry name" value="Cyt_c_oxidase_su2_TM_sf"/>
</dbReference>
<evidence type="ECO:0000256" key="8">
    <source>
        <dbReference type="ARBA" id="ARBA00022967"/>
    </source>
</evidence>
<evidence type="ECO:0000256" key="11">
    <source>
        <dbReference type="ARBA" id="ARBA00023004"/>
    </source>
</evidence>
<keyword evidence="7 15" id="KW-0479">Metal-binding</keyword>
<evidence type="ECO:0000256" key="12">
    <source>
        <dbReference type="ARBA" id="ARBA00023008"/>
    </source>
</evidence>
<dbReference type="Pfam" id="PF00034">
    <property type="entry name" value="Cytochrom_C"/>
    <property type="match status" value="1"/>
</dbReference>
<keyword evidence="8" id="KW-1278">Translocase</keyword>
<evidence type="ECO:0000256" key="4">
    <source>
        <dbReference type="ARBA" id="ARBA00022617"/>
    </source>
</evidence>
<evidence type="ECO:0000259" key="19">
    <source>
        <dbReference type="PROSITE" id="PS50857"/>
    </source>
</evidence>
<organism evidence="22">
    <name type="scientific">Rhodothermus marinus</name>
    <name type="common">Rhodothermus obamensis</name>
    <dbReference type="NCBI Taxonomy" id="29549"/>
    <lineage>
        <taxon>Bacteria</taxon>
        <taxon>Pseudomonadati</taxon>
        <taxon>Rhodothermota</taxon>
        <taxon>Rhodothermia</taxon>
        <taxon>Rhodothermales</taxon>
        <taxon>Rhodothermaceae</taxon>
        <taxon>Rhodothermus</taxon>
    </lineage>
</organism>
<dbReference type="InterPro" id="IPR014222">
    <property type="entry name" value="Cyt_c_oxidase_su2"/>
</dbReference>
<dbReference type="InterPro" id="IPR011759">
    <property type="entry name" value="Cyt_c_oxidase_su2_TM_dom"/>
</dbReference>
<keyword evidence="11 15" id="KW-0408">Iron</keyword>
<dbReference type="PANTHER" id="PTHR22888:SF9">
    <property type="entry name" value="CYTOCHROME C OXIDASE SUBUNIT 2"/>
    <property type="match status" value="1"/>
</dbReference>
<comment type="cofactor">
    <cofactor evidence="17">
        <name>Cu cation</name>
        <dbReference type="ChEBI" id="CHEBI:23378"/>
    </cofactor>
    <text evidence="17">Binds a copper A center.</text>
</comment>
<comment type="subcellular location">
    <subcellularLocation>
        <location evidence="16">Cell membrane</location>
        <topology evidence="16">Multi-pass membrane protein</topology>
    </subcellularLocation>
    <subcellularLocation>
        <location evidence="1">Membrane</location>
        <topology evidence="1">Multi-pass membrane protein</topology>
    </subcellularLocation>
</comment>
<evidence type="ECO:0000256" key="3">
    <source>
        <dbReference type="ARBA" id="ARBA00022448"/>
    </source>
</evidence>
<comment type="catalytic activity">
    <reaction evidence="17">
        <text>4 Fe(II)-[cytochrome c] + O2 + 8 H(+)(in) = 4 Fe(III)-[cytochrome c] + 2 H2O + 4 H(+)(out)</text>
        <dbReference type="Rhea" id="RHEA:11436"/>
        <dbReference type="Rhea" id="RHEA-COMP:10350"/>
        <dbReference type="Rhea" id="RHEA-COMP:14399"/>
        <dbReference type="ChEBI" id="CHEBI:15377"/>
        <dbReference type="ChEBI" id="CHEBI:15378"/>
        <dbReference type="ChEBI" id="CHEBI:15379"/>
        <dbReference type="ChEBI" id="CHEBI:29033"/>
        <dbReference type="ChEBI" id="CHEBI:29034"/>
        <dbReference type="EC" id="7.1.1.9"/>
    </reaction>
</comment>
<evidence type="ECO:0000256" key="10">
    <source>
        <dbReference type="ARBA" id="ARBA00022989"/>
    </source>
</evidence>
<evidence type="ECO:0000256" key="1">
    <source>
        <dbReference type="ARBA" id="ARBA00004141"/>
    </source>
</evidence>
<keyword evidence="3 16" id="KW-0813">Transport</keyword>
<dbReference type="GO" id="GO:0042773">
    <property type="term" value="P:ATP synthesis coupled electron transport"/>
    <property type="evidence" value="ECO:0007669"/>
    <property type="project" value="TreeGrafter"/>
</dbReference>
<keyword evidence="13 18" id="KW-0472">Membrane</keyword>
<keyword evidence="10 18" id="KW-1133">Transmembrane helix</keyword>
<evidence type="ECO:0000256" key="18">
    <source>
        <dbReference type="SAM" id="Phobius"/>
    </source>
</evidence>
<evidence type="ECO:0000256" key="2">
    <source>
        <dbReference type="ARBA" id="ARBA00007866"/>
    </source>
</evidence>
<dbReference type="AlphaFoldDB" id="A0A7V2F760"/>
<keyword evidence="9 16" id="KW-0249">Electron transport</keyword>
<name>A0A7V2F760_RHOMR</name>
<dbReference type="InterPro" id="IPR008972">
    <property type="entry name" value="Cupredoxin"/>
</dbReference>
<dbReference type="Pfam" id="PF00116">
    <property type="entry name" value="COX2"/>
    <property type="match status" value="1"/>
</dbReference>
<dbReference type="InterPro" id="IPR002429">
    <property type="entry name" value="CcO_II-like_C"/>
</dbReference>
<dbReference type="PROSITE" id="PS51007">
    <property type="entry name" value="CYTC"/>
    <property type="match status" value="1"/>
</dbReference>
<keyword evidence="6 16" id="KW-0812">Transmembrane</keyword>
<keyword evidence="4 15" id="KW-0349">Heme</keyword>
<dbReference type="InterPro" id="IPR045187">
    <property type="entry name" value="CcO_II"/>
</dbReference>
<accession>A0A7V2F760</accession>
<dbReference type="GO" id="GO:0020037">
    <property type="term" value="F:heme binding"/>
    <property type="evidence" value="ECO:0007669"/>
    <property type="project" value="InterPro"/>
</dbReference>
<sequence length="316" mass="36127">MQAMIWLQGTAWLPEAASSVASEVDALFHFWAWVSVVLFLGVIGATLFFVVRYRRRSIEEVPQPVKEKKLIELAWIVLPTILVLIVFTWGFRVYIKMYTAPPNAYEVLVHAYQWYWEFEYPNGVKTTNELHVPANRPVRLRMSSADVIHSLYVPAFRVKQDVLPDRYSTLWFEATQPGQYTIFCTEYCGTQHSGMVAKVVVHPEQEFEQWLQEAGVPEDMPLPELGARLYREKACFSCHSLDGSRGVGPTFKGLYGHEVELEDGSRVVADENYLRESILQPGAKIVRGYPNVMPASYASLSEREVAALIEFIKQQQ</sequence>
<evidence type="ECO:0000259" key="21">
    <source>
        <dbReference type="PROSITE" id="PS51007"/>
    </source>
</evidence>
<dbReference type="SUPFAM" id="SSF81464">
    <property type="entry name" value="Cytochrome c oxidase subunit II-like, transmembrane region"/>
    <property type="match status" value="1"/>
</dbReference>